<keyword evidence="2" id="KW-0813">Transport</keyword>
<evidence type="ECO:0000256" key="5">
    <source>
        <dbReference type="ARBA" id="ARBA00022840"/>
    </source>
</evidence>
<evidence type="ECO:0000256" key="3">
    <source>
        <dbReference type="ARBA" id="ARBA00022458"/>
    </source>
</evidence>
<dbReference type="SMART" id="SM00382">
    <property type="entry name" value="AAA"/>
    <property type="match status" value="1"/>
</dbReference>
<dbReference type="InterPro" id="IPR050763">
    <property type="entry name" value="ABC_transporter_ATP-binding"/>
</dbReference>
<dbReference type="InterPro" id="IPR027417">
    <property type="entry name" value="P-loop_NTPase"/>
</dbReference>
<name>A0ABQ4SH15_9HYPH</name>
<keyword evidence="3" id="KW-0536">Nodulation</keyword>
<dbReference type="Gene3D" id="3.40.50.300">
    <property type="entry name" value="P-loop containing nucleotide triphosphate hydrolases"/>
    <property type="match status" value="1"/>
</dbReference>
<evidence type="ECO:0000313" key="7">
    <source>
        <dbReference type="EMBL" id="GJE02392.1"/>
    </source>
</evidence>
<evidence type="ECO:0000256" key="1">
    <source>
        <dbReference type="ARBA" id="ARBA00005417"/>
    </source>
</evidence>
<dbReference type="RefSeq" id="WP_238238500.1">
    <property type="nucleotide sequence ID" value="NZ_BPQQ01000055.1"/>
</dbReference>
<evidence type="ECO:0000259" key="6">
    <source>
        <dbReference type="PROSITE" id="PS50893"/>
    </source>
</evidence>
<keyword evidence="8" id="KW-1185">Reference proteome</keyword>
<evidence type="ECO:0000256" key="4">
    <source>
        <dbReference type="ARBA" id="ARBA00022741"/>
    </source>
</evidence>
<protein>
    <submittedName>
        <fullName evidence="7">Linearmycin resistance ATP-binding protein LnrL</fullName>
    </submittedName>
</protein>
<sequence length="254" mass="27372">MSTAPEATQAPALQVERVSHRFGSRTALDDVSLAVPQGQFVALLGPNGAGKTTLFAVVTRLYANQDGTVAIFGHDLTREPSRALARLGVVFQARTLDTDLTVRQNLLYHAALHGIARRAAEARIAALLGRVGLLERRDDKIRTLSGGQSRRIEIARALIHAPDLLLLDEPTVGLDLEARADIVAIVRALVREEGLSVLWATHIFDEVEPQDRVVVLHKGRIVALGLAGALAEPSGSLETSFRQITAEAGRRQVA</sequence>
<dbReference type="GO" id="GO:0005524">
    <property type="term" value="F:ATP binding"/>
    <property type="evidence" value="ECO:0007669"/>
    <property type="project" value="UniProtKB-KW"/>
</dbReference>
<reference evidence="7" key="1">
    <citation type="journal article" date="2021" name="Front. Microbiol.">
        <title>Comprehensive Comparative Genomics and Phenotyping of Methylobacterium Species.</title>
        <authorList>
            <person name="Alessa O."/>
            <person name="Ogura Y."/>
            <person name="Fujitani Y."/>
            <person name="Takami H."/>
            <person name="Hayashi T."/>
            <person name="Sahin N."/>
            <person name="Tani A."/>
        </authorList>
    </citation>
    <scope>NUCLEOTIDE SEQUENCE</scope>
    <source>
        <strain evidence="7">DSM 17168</strain>
    </source>
</reference>
<dbReference type="EMBL" id="BPQQ01000055">
    <property type="protein sequence ID" value="GJE02392.1"/>
    <property type="molecule type" value="Genomic_DNA"/>
</dbReference>
<gene>
    <name evidence="7" type="primary">lnrL_1</name>
    <name evidence="7" type="ORF">GMJLKIPL_4340</name>
</gene>
<organism evidence="7 8">
    <name type="scientific">Methylobacterium isbiliense</name>
    <dbReference type="NCBI Taxonomy" id="315478"/>
    <lineage>
        <taxon>Bacteria</taxon>
        <taxon>Pseudomonadati</taxon>
        <taxon>Pseudomonadota</taxon>
        <taxon>Alphaproteobacteria</taxon>
        <taxon>Hyphomicrobiales</taxon>
        <taxon>Methylobacteriaceae</taxon>
        <taxon>Methylobacterium</taxon>
    </lineage>
</organism>
<proteinExistence type="inferred from homology"/>
<dbReference type="PANTHER" id="PTHR42711:SF5">
    <property type="entry name" value="ABC TRANSPORTER ATP-BINDING PROTEIN NATA"/>
    <property type="match status" value="1"/>
</dbReference>
<dbReference type="InterPro" id="IPR003593">
    <property type="entry name" value="AAA+_ATPase"/>
</dbReference>
<keyword evidence="4" id="KW-0547">Nucleotide-binding</keyword>
<evidence type="ECO:0000313" key="8">
    <source>
        <dbReference type="Proteomes" id="UP001055153"/>
    </source>
</evidence>
<accession>A0ABQ4SH15</accession>
<reference evidence="7" key="2">
    <citation type="submission" date="2021-08" db="EMBL/GenBank/DDBJ databases">
        <authorList>
            <person name="Tani A."/>
            <person name="Ola A."/>
            <person name="Ogura Y."/>
            <person name="Katsura K."/>
            <person name="Hayashi T."/>
        </authorList>
    </citation>
    <scope>NUCLEOTIDE SEQUENCE</scope>
    <source>
        <strain evidence="7">DSM 17168</strain>
    </source>
</reference>
<dbReference type="Proteomes" id="UP001055153">
    <property type="component" value="Unassembled WGS sequence"/>
</dbReference>
<dbReference type="PROSITE" id="PS00211">
    <property type="entry name" value="ABC_TRANSPORTER_1"/>
    <property type="match status" value="1"/>
</dbReference>
<comment type="similarity">
    <text evidence="1">Belongs to the ABC transporter superfamily.</text>
</comment>
<feature type="domain" description="ABC transporter" evidence="6">
    <location>
        <begin position="13"/>
        <end position="243"/>
    </location>
</feature>
<dbReference type="InterPro" id="IPR022467">
    <property type="entry name" value="ABC_transprt_ATP-bd_su_PQQ"/>
</dbReference>
<dbReference type="InterPro" id="IPR003439">
    <property type="entry name" value="ABC_transporter-like_ATP-bd"/>
</dbReference>
<evidence type="ECO:0000256" key="2">
    <source>
        <dbReference type="ARBA" id="ARBA00022448"/>
    </source>
</evidence>
<keyword evidence="5 7" id="KW-0067">ATP-binding</keyword>
<dbReference type="SUPFAM" id="SSF52540">
    <property type="entry name" value="P-loop containing nucleoside triphosphate hydrolases"/>
    <property type="match status" value="1"/>
</dbReference>
<dbReference type="NCBIfam" id="TIGR03864">
    <property type="entry name" value="PQQ_ABC_ATP"/>
    <property type="match status" value="1"/>
</dbReference>
<dbReference type="PROSITE" id="PS50893">
    <property type="entry name" value="ABC_TRANSPORTER_2"/>
    <property type="match status" value="1"/>
</dbReference>
<dbReference type="InterPro" id="IPR017871">
    <property type="entry name" value="ABC_transporter-like_CS"/>
</dbReference>
<dbReference type="PANTHER" id="PTHR42711">
    <property type="entry name" value="ABC TRANSPORTER ATP-BINDING PROTEIN"/>
    <property type="match status" value="1"/>
</dbReference>
<dbReference type="Pfam" id="PF00005">
    <property type="entry name" value="ABC_tran"/>
    <property type="match status" value="1"/>
</dbReference>
<comment type="caution">
    <text evidence="7">The sequence shown here is derived from an EMBL/GenBank/DDBJ whole genome shotgun (WGS) entry which is preliminary data.</text>
</comment>